<keyword evidence="1" id="KW-0812">Transmembrane</keyword>
<dbReference type="Pfam" id="PF18917">
    <property type="entry name" value="LiaI-LiaF-like_TM1"/>
    <property type="match status" value="1"/>
</dbReference>
<gene>
    <name evidence="3" type="ORF">ENQ77_08720</name>
</gene>
<evidence type="ECO:0000313" key="3">
    <source>
        <dbReference type="EMBL" id="HEN28705.1"/>
    </source>
</evidence>
<organism evidence="3">
    <name type="scientific">candidate division WOR-3 bacterium</name>
    <dbReference type="NCBI Taxonomy" id="2052148"/>
    <lineage>
        <taxon>Bacteria</taxon>
        <taxon>Bacteria division WOR-3</taxon>
    </lineage>
</organism>
<keyword evidence="1" id="KW-1133">Transmembrane helix</keyword>
<keyword evidence="1" id="KW-0472">Membrane</keyword>
<feature type="transmembrane region" description="Helical" evidence="1">
    <location>
        <begin position="7"/>
        <end position="25"/>
    </location>
</feature>
<feature type="domain" description="LiaI-LiaF-like transmembrane region" evidence="2">
    <location>
        <begin position="4"/>
        <end position="42"/>
    </location>
</feature>
<dbReference type="InterPro" id="IPR043726">
    <property type="entry name" value="LiaI-LiaF-like_TM1"/>
</dbReference>
<name>A0A7C2K5V4_UNCW3</name>
<sequence length="69" mass="8352">MLSSGILLIIVGLLIWFNKMGLYVWVWRRDWPLILVIIGIVSLFSYLEGNDRFHVIYRRKKQDREEKED</sequence>
<evidence type="ECO:0000259" key="2">
    <source>
        <dbReference type="Pfam" id="PF18917"/>
    </source>
</evidence>
<dbReference type="EMBL" id="DSOL01000250">
    <property type="protein sequence ID" value="HEN28705.1"/>
    <property type="molecule type" value="Genomic_DNA"/>
</dbReference>
<evidence type="ECO:0000256" key="1">
    <source>
        <dbReference type="SAM" id="Phobius"/>
    </source>
</evidence>
<accession>A0A7C2K5V4</accession>
<proteinExistence type="predicted"/>
<dbReference type="AlphaFoldDB" id="A0A7C2K5V4"/>
<feature type="transmembrane region" description="Helical" evidence="1">
    <location>
        <begin position="31"/>
        <end position="49"/>
    </location>
</feature>
<comment type="caution">
    <text evidence="3">The sequence shown here is derived from an EMBL/GenBank/DDBJ whole genome shotgun (WGS) entry which is preliminary data.</text>
</comment>
<protein>
    <recommendedName>
        <fullName evidence="2">LiaI-LiaF-like transmembrane region domain-containing protein</fullName>
    </recommendedName>
</protein>
<reference evidence="3" key="1">
    <citation type="journal article" date="2020" name="mSystems">
        <title>Genome- and Community-Level Interaction Insights into Carbon Utilization and Element Cycling Functions of Hydrothermarchaeota in Hydrothermal Sediment.</title>
        <authorList>
            <person name="Zhou Z."/>
            <person name="Liu Y."/>
            <person name="Xu W."/>
            <person name="Pan J."/>
            <person name="Luo Z.H."/>
            <person name="Li M."/>
        </authorList>
    </citation>
    <scope>NUCLEOTIDE SEQUENCE [LARGE SCALE GENOMIC DNA]</scope>
    <source>
        <strain evidence="3">SpSt-34</strain>
    </source>
</reference>